<reference evidence="13 14" key="2">
    <citation type="journal article" date="2017" name="Front. Plant Sci.">
        <title>Gene Classification and Mining of Molecular Markers Useful in Red Clover (Trifolium pratense) Breeding.</title>
        <authorList>
            <person name="Istvanek J."/>
            <person name="Dluhosova J."/>
            <person name="Dluhos P."/>
            <person name="Patkova L."/>
            <person name="Nedelnik J."/>
            <person name="Repkova J."/>
        </authorList>
    </citation>
    <scope>NUCLEOTIDE SEQUENCE [LARGE SCALE GENOMIC DNA]</scope>
    <source>
        <strain evidence="14">cv. Tatra</strain>
        <tissue evidence="13">Young leaves</tissue>
    </source>
</reference>
<dbReference type="InterPro" id="IPR032675">
    <property type="entry name" value="LRR_dom_sf"/>
</dbReference>
<proteinExistence type="inferred from homology"/>
<keyword evidence="9 12" id="KW-0472">Membrane</keyword>
<dbReference type="Gene3D" id="3.80.10.10">
    <property type="entry name" value="Ribonuclease Inhibitor"/>
    <property type="match status" value="1"/>
</dbReference>
<evidence type="ECO:0000256" key="12">
    <source>
        <dbReference type="SAM" id="Phobius"/>
    </source>
</evidence>
<evidence type="ECO:0000313" key="13">
    <source>
        <dbReference type="EMBL" id="PNX76049.1"/>
    </source>
</evidence>
<dbReference type="PRINTS" id="PR00019">
    <property type="entry name" value="LEURICHRPT"/>
</dbReference>
<name>A0A2K3LBY5_TRIPR</name>
<keyword evidence="10 13" id="KW-0675">Receptor</keyword>
<keyword evidence="3" id="KW-1003">Cell membrane</keyword>
<dbReference type="InterPro" id="IPR001611">
    <property type="entry name" value="Leu-rich_rpt"/>
</dbReference>
<dbReference type="EMBL" id="ASHM01030034">
    <property type="protein sequence ID" value="PNX76049.1"/>
    <property type="molecule type" value="Genomic_DNA"/>
</dbReference>
<feature type="transmembrane region" description="Helical" evidence="12">
    <location>
        <begin position="429"/>
        <end position="452"/>
    </location>
</feature>
<sequence length="493" mass="55296">MLHGKMPHAFKNLSSLAHLDLSGNYLDSVSSMLIGNGLKKLVYLDIGNNELYGPIPEFFRNMTSIESLYLYYNNFTSVPSWFCNFEKLTHLDLSFNGLHGPIPDAFRNMLSIESLVLSENSLTSIPSWLTEFKRLVSLDLRGNQLILTEYDLEVLDLRYNHISDHLPNWLGQLEKLKYLDFGSNSLHGPIPLSIGKLSKLQELDLSTNALEGVLLSNIGQLVNLTRLDISSNKLHGSIPQSLGNLVNLAKAPSSVSINVPAPPGLWSNQDVTEVMKGMELEYTKILELVVNMDLSHNNLVGFIPNEITWLTGLHGLNLSKNQLKGEIPQMIGDMKSLESLDMSHNHLSGTIPNSMPYLTSLGHLNLSHNNLSGPIPKDNQFLTFNDPSIYAYNPYLCGSPLPNMCHTGEISHGTPESKGDEDDNEVEKVLFYFVIALGFATGLWGFIGTLWLKKNWRHAYFRWVEDVADKIYVAVVIKVPKIKKKMRRNRVHG</sequence>
<evidence type="ECO:0000256" key="1">
    <source>
        <dbReference type="ARBA" id="ARBA00004251"/>
    </source>
</evidence>
<evidence type="ECO:0000256" key="5">
    <source>
        <dbReference type="ARBA" id="ARBA00022692"/>
    </source>
</evidence>
<evidence type="ECO:0000256" key="6">
    <source>
        <dbReference type="ARBA" id="ARBA00022729"/>
    </source>
</evidence>
<protein>
    <submittedName>
        <fullName evidence="13">Leucine-rich repeat receptor protein kinase exs-like protein</fullName>
    </submittedName>
</protein>
<accession>A0A2K3LBY5</accession>
<keyword evidence="6" id="KW-0732">Signal</keyword>
<evidence type="ECO:0000256" key="9">
    <source>
        <dbReference type="ARBA" id="ARBA00023136"/>
    </source>
</evidence>
<reference evidence="13 14" key="1">
    <citation type="journal article" date="2014" name="Am. J. Bot.">
        <title>Genome assembly and annotation for red clover (Trifolium pratense; Fabaceae).</title>
        <authorList>
            <person name="Istvanek J."/>
            <person name="Jaros M."/>
            <person name="Krenek A."/>
            <person name="Repkova J."/>
        </authorList>
    </citation>
    <scope>NUCLEOTIDE SEQUENCE [LARGE SCALE GENOMIC DNA]</scope>
    <source>
        <strain evidence="14">cv. Tatra</strain>
        <tissue evidence="13">Young leaves</tissue>
    </source>
</reference>
<evidence type="ECO:0000256" key="11">
    <source>
        <dbReference type="ARBA" id="ARBA00023180"/>
    </source>
</evidence>
<keyword evidence="11" id="KW-0325">Glycoprotein</keyword>
<dbReference type="Proteomes" id="UP000236291">
    <property type="component" value="Unassembled WGS sequence"/>
</dbReference>
<dbReference type="SMART" id="SM00365">
    <property type="entry name" value="LRR_SD22"/>
    <property type="match status" value="6"/>
</dbReference>
<evidence type="ECO:0000256" key="4">
    <source>
        <dbReference type="ARBA" id="ARBA00022614"/>
    </source>
</evidence>
<dbReference type="InterPro" id="IPR046956">
    <property type="entry name" value="RLP23-like"/>
</dbReference>
<evidence type="ECO:0000256" key="8">
    <source>
        <dbReference type="ARBA" id="ARBA00022989"/>
    </source>
</evidence>
<dbReference type="InterPro" id="IPR003591">
    <property type="entry name" value="Leu-rich_rpt_typical-subtyp"/>
</dbReference>
<evidence type="ECO:0000256" key="2">
    <source>
        <dbReference type="ARBA" id="ARBA00009592"/>
    </source>
</evidence>
<organism evidence="13 14">
    <name type="scientific">Trifolium pratense</name>
    <name type="common">Red clover</name>
    <dbReference type="NCBI Taxonomy" id="57577"/>
    <lineage>
        <taxon>Eukaryota</taxon>
        <taxon>Viridiplantae</taxon>
        <taxon>Streptophyta</taxon>
        <taxon>Embryophyta</taxon>
        <taxon>Tracheophyta</taxon>
        <taxon>Spermatophyta</taxon>
        <taxon>Magnoliopsida</taxon>
        <taxon>eudicotyledons</taxon>
        <taxon>Gunneridae</taxon>
        <taxon>Pentapetalae</taxon>
        <taxon>rosids</taxon>
        <taxon>fabids</taxon>
        <taxon>Fabales</taxon>
        <taxon>Fabaceae</taxon>
        <taxon>Papilionoideae</taxon>
        <taxon>50 kb inversion clade</taxon>
        <taxon>NPAAA clade</taxon>
        <taxon>Hologalegina</taxon>
        <taxon>IRL clade</taxon>
        <taxon>Trifolieae</taxon>
        <taxon>Trifolium</taxon>
    </lineage>
</organism>
<dbReference type="PANTHER" id="PTHR48063:SF112">
    <property type="entry name" value="RECEPTOR LIKE PROTEIN 30-LIKE"/>
    <property type="match status" value="1"/>
</dbReference>
<dbReference type="GO" id="GO:0005886">
    <property type="term" value="C:plasma membrane"/>
    <property type="evidence" value="ECO:0007669"/>
    <property type="project" value="UniProtKB-SubCell"/>
</dbReference>
<keyword evidence="13" id="KW-0808">Transferase</keyword>
<comment type="subcellular location">
    <subcellularLocation>
        <location evidence="1">Cell membrane</location>
        <topology evidence="1">Single-pass type I membrane protein</topology>
    </subcellularLocation>
</comment>
<dbReference type="STRING" id="57577.A0A2K3LBY5"/>
<dbReference type="Pfam" id="PF13855">
    <property type="entry name" value="LRR_8"/>
    <property type="match status" value="4"/>
</dbReference>
<keyword evidence="8 12" id="KW-1133">Transmembrane helix</keyword>
<dbReference type="FunFam" id="3.80.10.10:FF:000111">
    <property type="entry name" value="LRR receptor-like serine/threonine-protein kinase ERECTA"/>
    <property type="match status" value="1"/>
</dbReference>
<evidence type="ECO:0000313" key="14">
    <source>
        <dbReference type="Proteomes" id="UP000236291"/>
    </source>
</evidence>
<gene>
    <name evidence="13" type="ORF">L195_g031994</name>
</gene>
<evidence type="ECO:0000256" key="10">
    <source>
        <dbReference type="ARBA" id="ARBA00023170"/>
    </source>
</evidence>
<dbReference type="PANTHER" id="PTHR48063">
    <property type="entry name" value="LRR RECEPTOR-LIKE KINASE"/>
    <property type="match status" value="1"/>
</dbReference>
<keyword evidence="5 12" id="KW-0812">Transmembrane</keyword>
<dbReference type="SUPFAM" id="SSF52047">
    <property type="entry name" value="RNI-like"/>
    <property type="match status" value="1"/>
</dbReference>
<keyword evidence="4" id="KW-0433">Leucine-rich repeat</keyword>
<dbReference type="FunFam" id="3.80.10.10:FF:000095">
    <property type="entry name" value="LRR receptor-like serine/threonine-protein kinase GSO1"/>
    <property type="match status" value="1"/>
</dbReference>
<dbReference type="GO" id="GO:0016301">
    <property type="term" value="F:kinase activity"/>
    <property type="evidence" value="ECO:0007669"/>
    <property type="project" value="UniProtKB-KW"/>
</dbReference>
<comment type="similarity">
    <text evidence="2">Belongs to the RLP family.</text>
</comment>
<keyword evidence="7" id="KW-0677">Repeat</keyword>
<dbReference type="Pfam" id="PF00560">
    <property type="entry name" value="LRR_1"/>
    <property type="match status" value="2"/>
</dbReference>
<dbReference type="AlphaFoldDB" id="A0A2K3LBY5"/>
<comment type="caution">
    <text evidence="13">The sequence shown here is derived from an EMBL/GenBank/DDBJ whole genome shotgun (WGS) entry which is preliminary data.</text>
</comment>
<evidence type="ECO:0000256" key="7">
    <source>
        <dbReference type="ARBA" id="ARBA00022737"/>
    </source>
</evidence>
<keyword evidence="13" id="KW-0418">Kinase</keyword>
<evidence type="ECO:0000256" key="3">
    <source>
        <dbReference type="ARBA" id="ARBA00022475"/>
    </source>
</evidence>
<dbReference type="SMART" id="SM00369">
    <property type="entry name" value="LRR_TYP"/>
    <property type="match status" value="8"/>
</dbReference>